<sequence length="97" mass="11387">MNKNDDEFADEDDISLASLKTAMRETYSWKKMDYQLDRLHFILPIKIIDMFVKFQTCISLLEPPLMGEILKRSTRAVGPIGKKKKSMRGLYDYRPKI</sequence>
<name>A0AAW1K0E9_POPJA</name>
<protein>
    <submittedName>
        <fullName evidence="1">Uncharacterized protein</fullName>
    </submittedName>
</protein>
<dbReference type="AlphaFoldDB" id="A0AAW1K0E9"/>
<evidence type="ECO:0000313" key="2">
    <source>
        <dbReference type="Proteomes" id="UP001458880"/>
    </source>
</evidence>
<gene>
    <name evidence="1" type="ORF">QE152_g26139</name>
</gene>
<reference evidence="1 2" key="1">
    <citation type="journal article" date="2024" name="BMC Genomics">
        <title>De novo assembly and annotation of Popillia japonica's genome with initial clues to its potential as an invasive pest.</title>
        <authorList>
            <person name="Cucini C."/>
            <person name="Boschi S."/>
            <person name="Funari R."/>
            <person name="Cardaioli E."/>
            <person name="Iannotti N."/>
            <person name="Marturano G."/>
            <person name="Paoli F."/>
            <person name="Bruttini M."/>
            <person name="Carapelli A."/>
            <person name="Frati F."/>
            <person name="Nardi F."/>
        </authorList>
    </citation>
    <scope>NUCLEOTIDE SEQUENCE [LARGE SCALE GENOMIC DNA]</scope>
    <source>
        <strain evidence="1">DMR45628</strain>
    </source>
</reference>
<keyword evidence="2" id="KW-1185">Reference proteome</keyword>
<dbReference type="EMBL" id="JASPKY010000297">
    <property type="protein sequence ID" value="KAK9710192.1"/>
    <property type="molecule type" value="Genomic_DNA"/>
</dbReference>
<evidence type="ECO:0000313" key="1">
    <source>
        <dbReference type="EMBL" id="KAK9710192.1"/>
    </source>
</evidence>
<proteinExistence type="predicted"/>
<comment type="caution">
    <text evidence="1">The sequence shown here is derived from an EMBL/GenBank/DDBJ whole genome shotgun (WGS) entry which is preliminary data.</text>
</comment>
<dbReference type="Proteomes" id="UP001458880">
    <property type="component" value="Unassembled WGS sequence"/>
</dbReference>
<accession>A0AAW1K0E9</accession>
<organism evidence="1 2">
    <name type="scientific">Popillia japonica</name>
    <name type="common">Japanese beetle</name>
    <dbReference type="NCBI Taxonomy" id="7064"/>
    <lineage>
        <taxon>Eukaryota</taxon>
        <taxon>Metazoa</taxon>
        <taxon>Ecdysozoa</taxon>
        <taxon>Arthropoda</taxon>
        <taxon>Hexapoda</taxon>
        <taxon>Insecta</taxon>
        <taxon>Pterygota</taxon>
        <taxon>Neoptera</taxon>
        <taxon>Endopterygota</taxon>
        <taxon>Coleoptera</taxon>
        <taxon>Polyphaga</taxon>
        <taxon>Scarabaeiformia</taxon>
        <taxon>Scarabaeidae</taxon>
        <taxon>Rutelinae</taxon>
        <taxon>Popillia</taxon>
    </lineage>
</organism>